<dbReference type="FunCoup" id="Q6BZI1">
    <property type="interactions" value="190"/>
</dbReference>
<evidence type="ECO:0000256" key="3">
    <source>
        <dbReference type="PIRSR" id="PIRSR001434-2"/>
    </source>
</evidence>
<accession>Q6BZI1</accession>
<dbReference type="Gene3D" id="3.90.1150.10">
    <property type="entry name" value="Aspartate Aminotransferase, domain 1"/>
    <property type="match status" value="1"/>
</dbReference>
<dbReference type="InterPro" id="IPR015421">
    <property type="entry name" value="PyrdxlP-dep_Trfase_major"/>
</dbReference>
<dbReference type="PIRSF" id="PIRSF001434">
    <property type="entry name" value="CGS"/>
    <property type="match status" value="1"/>
</dbReference>
<dbReference type="OrthoDB" id="3512640at2759"/>
<dbReference type="Proteomes" id="UP000000599">
    <property type="component" value="Chromosome A"/>
</dbReference>
<comment type="cofactor">
    <cofactor evidence="1 4">
        <name>pyridoxal 5'-phosphate</name>
        <dbReference type="ChEBI" id="CHEBI:597326"/>
    </cofactor>
</comment>
<dbReference type="PROSITE" id="PS00868">
    <property type="entry name" value="CYS_MET_METAB_PP"/>
    <property type="match status" value="1"/>
</dbReference>
<dbReference type="InterPro" id="IPR015424">
    <property type="entry name" value="PyrdxlP-dep_Trfase"/>
</dbReference>
<dbReference type="OMA" id="DWTKQLF"/>
<keyword evidence="2 3" id="KW-0663">Pyridoxal phosphate</keyword>
<dbReference type="Gene3D" id="3.40.640.10">
    <property type="entry name" value="Type I PLP-dependent aspartate aminotransferase-like (Major domain)"/>
    <property type="match status" value="1"/>
</dbReference>
<protein>
    <submittedName>
        <fullName evidence="5">DEHA2A01144p</fullName>
    </submittedName>
</protein>
<dbReference type="STRING" id="284592.Q6BZI1"/>
<dbReference type="PANTHER" id="PTHR11808:SF35">
    <property type="entry name" value="CYSTATHIONINE GAMMA-SYNTHASE (AFU_ORTHOLOGUE AFUA_7G01590)"/>
    <property type="match status" value="1"/>
</dbReference>
<proteinExistence type="inferred from homology"/>
<dbReference type="EMBL" id="CR382133">
    <property type="protein sequence ID" value="CAG84335.1"/>
    <property type="molecule type" value="Genomic_DNA"/>
</dbReference>
<dbReference type="GeneID" id="2899341"/>
<evidence type="ECO:0000313" key="5">
    <source>
        <dbReference type="EMBL" id="CAG84335.1"/>
    </source>
</evidence>
<dbReference type="GO" id="GO:0005737">
    <property type="term" value="C:cytoplasm"/>
    <property type="evidence" value="ECO:0007669"/>
    <property type="project" value="TreeGrafter"/>
</dbReference>
<dbReference type="GO" id="GO:0030170">
    <property type="term" value="F:pyridoxal phosphate binding"/>
    <property type="evidence" value="ECO:0007669"/>
    <property type="project" value="InterPro"/>
</dbReference>
<keyword evidence="6" id="KW-1185">Reference proteome</keyword>
<evidence type="ECO:0000256" key="2">
    <source>
        <dbReference type="ARBA" id="ARBA00022898"/>
    </source>
</evidence>
<feature type="modified residue" description="N6-(pyridoxal phosphate)lysine" evidence="3">
    <location>
        <position position="199"/>
    </location>
</feature>
<name>Q6BZI1_DEBHA</name>
<evidence type="ECO:0000256" key="1">
    <source>
        <dbReference type="ARBA" id="ARBA00001933"/>
    </source>
</evidence>
<dbReference type="FunFam" id="3.40.640.10:FF:000072">
    <property type="entry name" value="Putative cystathionine beta-lyase"/>
    <property type="match status" value="1"/>
</dbReference>
<dbReference type="Pfam" id="PF01053">
    <property type="entry name" value="Cys_Met_Meta_PP"/>
    <property type="match status" value="1"/>
</dbReference>
<dbReference type="PANTHER" id="PTHR11808">
    <property type="entry name" value="TRANS-SULFURATION ENZYME FAMILY MEMBER"/>
    <property type="match status" value="1"/>
</dbReference>
<reference evidence="5 6" key="1">
    <citation type="journal article" date="2004" name="Nature">
        <title>Genome evolution in yeasts.</title>
        <authorList>
            <consortium name="Genolevures"/>
            <person name="Dujon B."/>
            <person name="Sherman D."/>
            <person name="Fischer G."/>
            <person name="Durrens P."/>
            <person name="Casaregola S."/>
            <person name="Lafontaine I."/>
            <person name="de Montigny J."/>
            <person name="Marck C."/>
            <person name="Neuveglise C."/>
            <person name="Talla E."/>
            <person name="Goffard N."/>
            <person name="Frangeul L."/>
            <person name="Aigle M."/>
            <person name="Anthouard V."/>
            <person name="Babour A."/>
            <person name="Barbe V."/>
            <person name="Barnay S."/>
            <person name="Blanchin S."/>
            <person name="Beckerich J.M."/>
            <person name="Beyne E."/>
            <person name="Bleykasten C."/>
            <person name="Boisrame A."/>
            <person name="Boyer J."/>
            <person name="Cattolico L."/>
            <person name="Confanioleri F."/>
            <person name="de Daruvar A."/>
            <person name="Despons L."/>
            <person name="Fabre E."/>
            <person name="Fairhead C."/>
            <person name="Ferry-Dumazet H."/>
            <person name="Groppi A."/>
            <person name="Hantraye F."/>
            <person name="Hennequin C."/>
            <person name="Jauniaux N."/>
            <person name="Joyet P."/>
            <person name="Kachouri R."/>
            <person name="Kerrest A."/>
            <person name="Koszul R."/>
            <person name="Lemaire M."/>
            <person name="Lesur I."/>
            <person name="Ma L."/>
            <person name="Muller H."/>
            <person name="Nicaud J.M."/>
            <person name="Nikolski M."/>
            <person name="Oztas S."/>
            <person name="Ozier-Kalogeropoulos O."/>
            <person name="Pellenz S."/>
            <person name="Potier S."/>
            <person name="Richard G.F."/>
            <person name="Straub M.L."/>
            <person name="Suleau A."/>
            <person name="Swennene D."/>
            <person name="Tekaia F."/>
            <person name="Wesolowski-Louvel M."/>
            <person name="Westhof E."/>
            <person name="Wirth B."/>
            <person name="Zeniou-Meyer M."/>
            <person name="Zivanovic I."/>
            <person name="Bolotin-Fukuhara M."/>
            <person name="Thierry A."/>
            <person name="Bouchier C."/>
            <person name="Caudron B."/>
            <person name="Scarpelli C."/>
            <person name="Gaillardin C."/>
            <person name="Weissenbach J."/>
            <person name="Wincker P."/>
            <person name="Souciet J.L."/>
        </authorList>
    </citation>
    <scope>NUCLEOTIDE SEQUENCE [LARGE SCALE GENOMIC DNA]</scope>
    <source>
        <strain evidence="6">ATCC 36239 / CBS 767 / BCRC 21394 / JCM 1990 / NBRC 0083 / IGC 2968</strain>
    </source>
</reference>
<dbReference type="HOGENOM" id="CLU_018986_3_0_1"/>
<dbReference type="AlphaFoldDB" id="Q6BZI1"/>
<dbReference type="RefSeq" id="XP_456388.1">
    <property type="nucleotide sequence ID" value="XM_456388.1"/>
</dbReference>
<dbReference type="InterPro" id="IPR000277">
    <property type="entry name" value="Cys/Met-Metab_PyrdxlP-dep_enz"/>
</dbReference>
<dbReference type="InterPro" id="IPR015422">
    <property type="entry name" value="PyrdxlP-dep_Trfase_small"/>
</dbReference>
<dbReference type="GO" id="GO:0019346">
    <property type="term" value="P:transsulfuration"/>
    <property type="evidence" value="ECO:0007669"/>
    <property type="project" value="InterPro"/>
</dbReference>
<gene>
    <name evidence="5" type="ordered locus">DEHA2A01144g</name>
</gene>
<dbReference type="KEGG" id="dha:DEHA2A01144g"/>
<sequence length="375" mass="41607">MPGISTNSIHAADEVHKVADVMTPIHVTTTYKFDDDPEKLIKDEDLPENSIIGNVVYARETNPNSERVEKLLDSILDGHTVAYTSGLAAFFAALTYFNPKVASIGKGYHGCHGILNIFSRLKGLKQISLEDDLNQLNAGDLICLETPVNPDGTVFDIQYYADKAHERGAFLLVDSTFAPPPLQDPFKWGADMVFHSATKYFGGHSDLLAGVLATKDINVKNQLVKDRVDLGSNISNLESFLLIRSLRTYELRILKQAENAEKLIKFLVDNREKYPKLKKISHSSLQTEPFVKKQLSNGYSPVFCIELESEADAKQFPSKLRYFHHATSLGGVESLIEWRVLSDSTVSPTLLRLSVGVENIDDLIADVDQGLKSIA</sequence>
<evidence type="ECO:0000256" key="4">
    <source>
        <dbReference type="RuleBase" id="RU362118"/>
    </source>
</evidence>
<dbReference type="InParanoid" id="Q6BZI1"/>
<evidence type="ECO:0000313" key="6">
    <source>
        <dbReference type="Proteomes" id="UP000000599"/>
    </source>
</evidence>
<organism evidence="5 6">
    <name type="scientific">Debaryomyces hansenii (strain ATCC 36239 / CBS 767 / BCRC 21394 / JCM 1990 / NBRC 0083 / IGC 2968)</name>
    <name type="common">Yeast</name>
    <name type="synonym">Torulaspora hansenii</name>
    <dbReference type="NCBI Taxonomy" id="284592"/>
    <lineage>
        <taxon>Eukaryota</taxon>
        <taxon>Fungi</taxon>
        <taxon>Dikarya</taxon>
        <taxon>Ascomycota</taxon>
        <taxon>Saccharomycotina</taxon>
        <taxon>Pichiomycetes</taxon>
        <taxon>Debaryomycetaceae</taxon>
        <taxon>Debaryomyces</taxon>
    </lineage>
</organism>
<comment type="similarity">
    <text evidence="4">Belongs to the trans-sulfuration enzymes family.</text>
</comment>
<dbReference type="eggNOG" id="KOG0053">
    <property type="taxonomic scope" value="Eukaryota"/>
</dbReference>
<dbReference type="VEuPathDB" id="FungiDB:DEHA2A01144g"/>
<dbReference type="InterPro" id="IPR054542">
    <property type="entry name" value="Cys_met_metab_PP"/>
</dbReference>
<dbReference type="SUPFAM" id="SSF53383">
    <property type="entry name" value="PLP-dependent transferases"/>
    <property type="match status" value="1"/>
</dbReference>
<dbReference type="GO" id="GO:0016846">
    <property type="term" value="F:carbon-sulfur lyase activity"/>
    <property type="evidence" value="ECO:0007669"/>
    <property type="project" value="TreeGrafter"/>
</dbReference>